<evidence type="ECO:0000259" key="2">
    <source>
        <dbReference type="PROSITE" id="PS51352"/>
    </source>
</evidence>
<feature type="domain" description="Thioredoxin" evidence="2">
    <location>
        <begin position="28"/>
        <end position="163"/>
    </location>
</feature>
<dbReference type="InterPro" id="IPR036249">
    <property type="entry name" value="Thioredoxin-like_sf"/>
</dbReference>
<dbReference type="CDD" id="cd02966">
    <property type="entry name" value="TlpA_like_family"/>
    <property type="match status" value="1"/>
</dbReference>
<dbReference type="InterPro" id="IPR000866">
    <property type="entry name" value="AhpC/TSA"/>
</dbReference>
<evidence type="ECO:0000313" key="3">
    <source>
        <dbReference type="EMBL" id="HJG88788.1"/>
    </source>
</evidence>
<protein>
    <submittedName>
        <fullName evidence="3">Peroxiredoxin family protein</fullName>
    </submittedName>
</protein>
<dbReference type="EMBL" id="DYUD01000015">
    <property type="protein sequence ID" value="HJG88788.1"/>
    <property type="molecule type" value="Genomic_DNA"/>
</dbReference>
<gene>
    <name evidence="3" type="ORF">K8U91_04840</name>
</gene>
<accession>A0A921MQ84</accession>
<dbReference type="PROSITE" id="PS51352">
    <property type="entry name" value="THIOREDOXIN_2"/>
    <property type="match status" value="1"/>
</dbReference>
<reference evidence="3" key="2">
    <citation type="submission" date="2021-09" db="EMBL/GenBank/DDBJ databases">
        <authorList>
            <person name="Gilroy R."/>
        </authorList>
    </citation>
    <scope>NUCLEOTIDE SEQUENCE</scope>
    <source>
        <strain evidence="3">CHK121-7720</strain>
    </source>
</reference>
<dbReference type="InterPro" id="IPR013766">
    <property type="entry name" value="Thioredoxin_domain"/>
</dbReference>
<dbReference type="Gene3D" id="3.40.30.10">
    <property type="entry name" value="Glutaredoxin"/>
    <property type="match status" value="1"/>
</dbReference>
<dbReference type="SUPFAM" id="SSF52833">
    <property type="entry name" value="Thioredoxin-like"/>
    <property type="match status" value="1"/>
</dbReference>
<feature type="signal peptide" evidence="1">
    <location>
        <begin position="1"/>
        <end position="22"/>
    </location>
</feature>
<feature type="chain" id="PRO_5037873807" evidence="1">
    <location>
        <begin position="23"/>
        <end position="163"/>
    </location>
</feature>
<dbReference type="RefSeq" id="WP_273305823.1">
    <property type="nucleotide sequence ID" value="NZ_CALUJX010000008.1"/>
</dbReference>
<dbReference type="Proteomes" id="UP000757103">
    <property type="component" value="Unassembled WGS sequence"/>
</dbReference>
<reference evidence="3" key="1">
    <citation type="journal article" date="2021" name="PeerJ">
        <title>Extensive microbial diversity within the chicken gut microbiome revealed by metagenomics and culture.</title>
        <authorList>
            <person name="Gilroy R."/>
            <person name="Ravi A."/>
            <person name="Getino M."/>
            <person name="Pursley I."/>
            <person name="Horton D.L."/>
            <person name="Alikhan N.F."/>
            <person name="Baker D."/>
            <person name="Gharbi K."/>
            <person name="Hall N."/>
            <person name="Watson M."/>
            <person name="Adriaenssens E.M."/>
            <person name="Foster-Nyarko E."/>
            <person name="Jarju S."/>
            <person name="Secka A."/>
            <person name="Antonio M."/>
            <person name="Oren A."/>
            <person name="Chaudhuri R.R."/>
            <person name="La Ragione R."/>
            <person name="Hildebrand F."/>
            <person name="Pallen M.J."/>
        </authorList>
    </citation>
    <scope>NUCLEOTIDE SEQUENCE</scope>
    <source>
        <strain evidence="3">CHK121-7720</strain>
    </source>
</reference>
<keyword evidence="1" id="KW-0732">Signal</keyword>
<dbReference type="AlphaFoldDB" id="A0A921MQ84"/>
<dbReference type="Pfam" id="PF00578">
    <property type="entry name" value="AhpC-TSA"/>
    <property type="match status" value="1"/>
</dbReference>
<comment type="caution">
    <text evidence="3">The sequence shown here is derived from an EMBL/GenBank/DDBJ whole genome shotgun (WGS) entry which is preliminary data.</text>
</comment>
<dbReference type="GO" id="GO:0016209">
    <property type="term" value="F:antioxidant activity"/>
    <property type="evidence" value="ECO:0007669"/>
    <property type="project" value="InterPro"/>
</dbReference>
<evidence type="ECO:0000256" key="1">
    <source>
        <dbReference type="SAM" id="SignalP"/>
    </source>
</evidence>
<organism evidence="3 4">
    <name type="scientific">Barnesiella viscericola</name>
    <dbReference type="NCBI Taxonomy" id="397865"/>
    <lineage>
        <taxon>Bacteria</taxon>
        <taxon>Pseudomonadati</taxon>
        <taxon>Bacteroidota</taxon>
        <taxon>Bacteroidia</taxon>
        <taxon>Bacteroidales</taxon>
        <taxon>Barnesiellaceae</taxon>
        <taxon>Barnesiella</taxon>
    </lineage>
</organism>
<sequence>MKKTKSVIGMLALILLFSSAFNPVKTGLKEGEQAPELSLQNAEDSVSLQSLKGRYVLLNFWAGYDAPSRMENIRFAREIDKSGLENIALVSVSFDTNRKVFEETIKRDGLNAATQFYDKDGSRSDIFGNYRLNKGFASYLISPEGVIIAKNPNPEHLTKLIRQ</sequence>
<evidence type="ECO:0000313" key="4">
    <source>
        <dbReference type="Proteomes" id="UP000757103"/>
    </source>
</evidence>
<proteinExistence type="predicted"/>
<dbReference type="GO" id="GO:0016491">
    <property type="term" value="F:oxidoreductase activity"/>
    <property type="evidence" value="ECO:0007669"/>
    <property type="project" value="InterPro"/>
</dbReference>
<name>A0A921MQ84_9BACT</name>